<name>A0AAN9A7G8_HALRR</name>
<feature type="transmembrane region" description="Helical" evidence="1">
    <location>
        <begin position="410"/>
        <end position="431"/>
    </location>
</feature>
<dbReference type="Pfam" id="PF07690">
    <property type="entry name" value="MFS_1"/>
    <property type="match status" value="1"/>
</dbReference>
<keyword evidence="1" id="KW-1133">Transmembrane helix</keyword>
<dbReference type="Gene3D" id="1.20.1250.20">
    <property type="entry name" value="MFS general substrate transporter like domains"/>
    <property type="match status" value="1"/>
</dbReference>
<feature type="transmembrane region" description="Helical" evidence="1">
    <location>
        <begin position="378"/>
        <end position="398"/>
    </location>
</feature>
<feature type="transmembrane region" description="Helical" evidence="1">
    <location>
        <begin position="110"/>
        <end position="133"/>
    </location>
</feature>
<comment type="caution">
    <text evidence="2">The sequence shown here is derived from an EMBL/GenBank/DDBJ whole genome shotgun (WGS) entry which is preliminary data.</text>
</comment>
<dbReference type="PANTHER" id="PTHR11360">
    <property type="entry name" value="MONOCARBOXYLATE TRANSPORTER"/>
    <property type="match status" value="1"/>
</dbReference>
<dbReference type="SUPFAM" id="SSF103473">
    <property type="entry name" value="MFS general substrate transporter"/>
    <property type="match status" value="1"/>
</dbReference>
<protein>
    <recommendedName>
        <fullName evidence="4">Major facilitator superfamily (MFS) profile domain-containing protein</fullName>
    </recommendedName>
</protein>
<dbReference type="AlphaFoldDB" id="A0AAN9A7G8"/>
<keyword evidence="3" id="KW-1185">Reference proteome</keyword>
<evidence type="ECO:0000313" key="2">
    <source>
        <dbReference type="EMBL" id="KAK7077019.1"/>
    </source>
</evidence>
<accession>A0AAN9A7G8</accession>
<dbReference type="Proteomes" id="UP001381693">
    <property type="component" value="Unassembled WGS sequence"/>
</dbReference>
<reference evidence="2 3" key="1">
    <citation type="submission" date="2023-11" db="EMBL/GenBank/DDBJ databases">
        <title>Halocaridina rubra genome assembly.</title>
        <authorList>
            <person name="Smith C."/>
        </authorList>
    </citation>
    <scope>NUCLEOTIDE SEQUENCE [LARGE SCALE GENOMIC DNA]</scope>
    <source>
        <strain evidence="2">EP-1</strain>
        <tissue evidence="2">Whole</tissue>
    </source>
</reference>
<dbReference type="InterPro" id="IPR011701">
    <property type="entry name" value="MFS"/>
</dbReference>
<dbReference type="PANTHER" id="PTHR11360:SF310">
    <property type="entry name" value="MONOCARBOXYLATE TRANSPORTER 9-LIKE"/>
    <property type="match status" value="1"/>
</dbReference>
<feature type="transmembrane region" description="Helical" evidence="1">
    <location>
        <begin position="288"/>
        <end position="310"/>
    </location>
</feature>
<organism evidence="2 3">
    <name type="scientific">Halocaridina rubra</name>
    <name type="common">Hawaiian red shrimp</name>
    <dbReference type="NCBI Taxonomy" id="373956"/>
    <lineage>
        <taxon>Eukaryota</taxon>
        <taxon>Metazoa</taxon>
        <taxon>Ecdysozoa</taxon>
        <taxon>Arthropoda</taxon>
        <taxon>Crustacea</taxon>
        <taxon>Multicrustacea</taxon>
        <taxon>Malacostraca</taxon>
        <taxon>Eumalacostraca</taxon>
        <taxon>Eucarida</taxon>
        <taxon>Decapoda</taxon>
        <taxon>Pleocyemata</taxon>
        <taxon>Caridea</taxon>
        <taxon>Atyoidea</taxon>
        <taxon>Atyidae</taxon>
        <taxon>Halocaridina</taxon>
    </lineage>
</organism>
<keyword evidence="1" id="KW-0472">Membrane</keyword>
<dbReference type="GO" id="GO:0008028">
    <property type="term" value="F:monocarboxylic acid transmembrane transporter activity"/>
    <property type="evidence" value="ECO:0007669"/>
    <property type="project" value="TreeGrafter"/>
</dbReference>
<feature type="transmembrane region" description="Helical" evidence="1">
    <location>
        <begin position="78"/>
        <end position="98"/>
    </location>
</feature>
<feature type="transmembrane region" description="Helical" evidence="1">
    <location>
        <begin position="139"/>
        <end position="161"/>
    </location>
</feature>
<keyword evidence="1" id="KW-0812">Transmembrane</keyword>
<evidence type="ECO:0000256" key="1">
    <source>
        <dbReference type="SAM" id="Phobius"/>
    </source>
</evidence>
<feature type="transmembrane region" description="Helical" evidence="1">
    <location>
        <begin position="25"/>
        <end position="45"/>
    </location>
</feature>
<proteinExistence type="predicted"/>
<evidence type="ECO:0008006" key="4">
    <source>
        <dbReference type="Google" id="ProtNLM"/>
    </source>
</evidence>
<evidence type="ECO:0000313" key="3">
    <source>
        <dbReference type="Proteomes" id="UP001381693"/>
    </source>
</evidence>
<dbReference type="InterPro" id="IPR050327">
    <property type="entry name" value="Proton-linked_MCT"/>
</dbReference>
<gene>
    <name evidence="2" type="ORF">SK128_011889</name>
</gene>
<dbReference type="InterPro" id="IPR036259">
    <property type="entry name" value="MFS_trans_sf"/>
</dbReference>
<feature type="transmembrane region" description="Helical" evidence="1">
    <location>
        <begin position="52"/>
        <end position="72"/>
    </location>
</feature>
<sequence length="485" mass="51976">MYYSFSVFFVELLQTFGDSRAKTGWIYSTNSAVHMFSGPLGGFVIVRLGPRVAVMIGGLLAGTGYFLSAFAPNLDFMFLSYGIINAVGTSLNFSGWVVGLSQFWKKHHALVVGIAMAGSGCGVFLLGPCIEFIVHHYGWRGAMLICAGMSLNFCVFGATIYHQLRPSTGNKECFSGIHAKVSSSIVYEKSLSEDNTASSNNESLHSHELSLLSGHVKGEEHLETLGEPSTVLKAISGSSPLPKQREGIIRRWIAFIRNCAFRKNITCKLEPRDSVDSRSVKHLLCSPTFWLLEASCFCSVMATTTVFAVLLDWTRWTGMSSAFPQALAGSGLGDLLGRIMGGIIMGRGLPPLMLFSGNQLLLASTLGCAAVSTTHIQLIASMVGFGTACGLQSVLYALMPSQLSSGVGIARVLGYLLFVTGAGALAGPPLAGMLVDLTESYNSVLILCTAAPTAAAIFNICAHFTAKYYHHKEHKCHKKASSIHV</sequence>
<dbReference type="EMBL" id="JAXCGZ010009488">
    <property type="protein sequence ID" value="KAK7077019.1"/>
    <property type="molecule type" value="Genomic_DNA"/>
</dbReference>
<feature type="transmembrane region" description="Helical" evidence="1">
    <location>
        <begin position="443"/>
        <end position="465"/>
    </location>
</feature>